<gene>
    <name evidence="2" type="ORF">PMIN01_04378</name>
</gene>
<keyword evidence="3" id="KW-1185">Reference proteome</keyword>
<reference evidence="2" key="1">
    <citation type="journal article" date="2020" name="Mol. Plant Microbe Interact.">
        <title>Genome Sequence of the Biocontrol Agent Coniothyrium minitans strain Conio (IMI 134523).</title>
        <authorList>
            <person name="Patel D."/>
            <person name="Shittu T.A."/>
            <person name="Baroncelli R."/>
            <person name="Muthumeenakshi S."/>
            <person name="Osborne T.H."/>
            <person name="Janganan T.K."/>
            <person name="Sreenivasaprasad S."/>
        </authorList>
    </citation>
    <scope>NUCLEOTIDE SEQUENCE</scope>
    <source>
        <strain evidence="2">Conio</strain>
    </source>
</reference>
<proteinExistence type="predicted"/>
<dbReference type="Pfam" id="PF12246">
    <property type="entry name" value="MKT1_C"/>
    <property type="match status" value="1"/>
</dbReference>
<evidence type="ECO:0000259" key="1">
    <source>
        <dbReference type="Pfam" id="PF12246"/>
    </source>
</evidence>
<protein>
    <submittedName>
        <fullName evidence="2">XPG domain-containing protein</fullName>
    </submittedName>
</protein>
<feature type="domain" description="Post-transcriptional regulator MKT1 C-terminal" evidence="1">
    <location>
        <begin position="73"/>
        <end position="311"/>
    </location>
</feature>
<dbReference type="EMBL" id="WJXW01000004">
    <property type="protein sequence ID" value="KAF9736599.1"/>
    <property type="molecule type" value="Genomic_DNA"/>
</dbReference>
<sequence>MNGLPEWRKSVDTWNVKEATFKDVVSKYKPAGRLGSAILALQDSDFVTKSVSKKDVNNPLTTTDEVLYNSIWRFLALREYIDNNHNLTAWGKVLKTAITALKGKPELEEGTVVAIELIRQGVLNWDLDMFPYNGAPMRGETRDRQFNLLVSRVAGLGNLRHKAIGFTGPLSQHLLAYGSIVNLVRQTLRDLVEVAATHMFMGAFAKRDLTNLSEIAMDLPFLLSNNCALSIAIKSYLDELYTDKDPTATETKERVRETAADRYFPQATDLAGDLHSAGELWDAVYDGVKSSGNALKESEKKQWAEANEWFAARR</sequence>
<dbReference type="Proteomes" id="UP000756921">
    <property type="component" value="Unassembled WGS sequence"/>
</dbReference>
<dbReference type="InterPro" id="IPR022039">
    <property type="entry name" value="MKT1_C"/>
</dbReference>
<name>A0A9P6KSE5_9PLEO</name>
<dbReference type="OrthoDB" id="17262at2759"/>
<dbReference type="AlphaFoldDB" id="A0A9P6KSE5"/>
<organism evidence="2 3">
    <name type="scientific">Paraphaeosphaeria minitans</name>
    <dbReference type="NCBI Taxonomy" id="565426"/>
    <lineage>
        <taxon>Eukaryota</taxon>
        <taxon>Fungi</taxon>
        <taxon>Dikarya</taxon>
        <taxon>Ascomycota</taxon>
        <taxon>Pezizomycotina</taxon>
        <taxon>Dothideomycetes</taxon>
        <taxon>Pleosporomycetidae</taxon>
        <taxon>Pleosporales</taxon>
        <taxon>Massarineae</taxon>
        <taxon>Didymosphaeriaceae</taxon>
        <taxon>Paraphaeosphaeria</taxon>
    </lineage>
</organism>
<evidence type="ECO:0000313" key="3">
    <source>
        <dbReference type="Proteomes" id="UP000756921"/>
    </source>
</evidence>
<accession>A0A9P6KSE5</accession>
<evidence type="ECO:0000313" key="2">
    <source>
        <dbReference type="EMBL" id="KAF9736599.1"/>
    </source>
</evidence>
<comment type="caution">
    <text evidence="2">The sequence shown here is derived from an EMBL/GenBank/DDBJ whole genome shotgun (WGS) entry which is preliminary data.</text>
</comment>